<dbReference type="EMBL" id="CAEKDK010000003">
    <property type="protein sequence ID" value="CAB4274241.1"/>
    <property type="molecule type" value="Genomic_DNA"/>
</dbReference>
<organism evidence="3 5">
    <name type="scientific">Prunus armeniaca</name>
    <name type="common">Apricot</name>
    <name type="synonym">Armeniaca vulgaris</name>
    <dbReference type="NCBI Taxonomy" id="36596"/>
    <lineage>
        <taxon>Eukaryota</taxon>
        <taxon>Viridiplantae</taxon>
        <taxon>Streptophyta</taxon>
        <taxon>Embryophyta</taxon>
        <taxon>Tracheophyta</taxon>
        <taxon>Spermatophyta</taxon>
        <taxon>Magnoliopsida</taxon>
        <taxon>eudicotyledons</taxon>
        <taxon>Gunneridae</taxon>
        <taxon>Pentapetalae</taxon>
        <taxon>rosids</taxon>
        <taxon>fabids</taxon>
        <taxon>Rosales</taxon>
        <taxon>Rosaceae</taxon>
        <taxon>Amygdaloideae</taxon>
        <taxon>Amygdaleae</taxon>
        <taxon>Prunus</taxon>
    </lineage>
</organism>
<reference evidence="3 5" key="2">
    <citation type="submission" date="2020-05" db="EMBL/GenBank/DDBJ databases">
        <authorList>
            <person name="Campoy J."/>
            <person name="Schneeberger K."/>
            <person name="Spophaly S."/>
        </authorList>
    </citation>
    <scope>NUCLEOTIDE SEQUENCE [LARGE SCALE GENOMIC DNA]</scope>
    <source>
        <strain evidence="3">PruArmRojPasFocal</strain>
    </source>
</reference>
<name>A0A6J5UD92_PRUAR</name>
<feature type="chain" id="PRO_5036181759" description="Secreted protein" evidence="2">
    <location>
        <begin position="21"/>
        <end position="90"/>
    </location>
</feature>
<accession>A0A6J5UD92</accession>
<gene>
    <name evidence="3" type="ORF">CURHAP_LOCUS22660</name>
    <name evidence="4" type="ORF">ORAREDHAP_LOCUS22406</name>
</gene>
<feature type="region of interest" description="Disordered" evidence="1">
    <location>
        <begin position="45"/>
        <end position="69"/>
    </location>
</feature>
<protein>
    <recommendedName>
        <fullName evidence="7">Secreted protein</fullName>
    </recommendedName>
</protein>
<dbReference type="AlphaFoldDB" id="A0A6J5UD92"/>
<evidence type="ECO:0000256" key="1">
    <source>
        <dbReference type="SAM" id="MobiDB-lite"/>
    </source>
</evidence>
<evidence type="ECO:0000313" key="3">
    <source>
        <dbReference type="EMBL" id="CAB4274241.1"/>
    </source>
</evidence>
<keyword evidence="2" id="KW-0732">Signal</keyword>
<evidence type="ECO:0008006" key="7">
    <source>
        <dbReference type="Google" id="ProtNLM"/>
    </source>
</evidence>
<evidence type="ECO:0000256" key="2">
    <source>
        <dbReference type="SAM" id="SignalP"/>
    </source>
</evidence>
<feature type="compositionally biased region" description="Low complexity" evidence="1">
    <location>
        <begin position="47"/>
        <end position="57"/>
    </location>
</feature>
<sequence>MRKLLATILVDVAVVAVVVAATRAETADYGPCIIGRDSSCNERQWRRPGGWNNLNNPPAAPSPDQLTPTLDSAEYVHDIPEIEPSSHVGL</sequence>
<keyword evidence="6" id="KW-1185">Reference proteome</keyword>
<proteinExistence type="predicted"/>
<evidence type="ECO:0000313" key="5">
    <source>
        <dbReference type="Proteomes" id="UP000507222"/>
    </source>
</evidence>
<dbReference type="EMBL" id="CAEKKB010000003">
    <property type="protein sequence ID" value="CAB4304715.1"/>
    <property type="molecule type" value="Genomic_DNA"/>
</dbReference>
<evidence type="ECO:0000313" key="4">
    <source>
        <dbReference type="EMBL" id="CAB4304715.1"/>
    </source>
</evidence>
<feature type="signal peptide" evidence="2">
    <location>
        <begin position="1"/>
        <end position="20"/>
    </location>
</feature>
<reference evidence="6" key="1">
    <citation type="journal article" date="2020" name="Genome Biol.">
        <title>Gamete binning: chromosome-level and haplotype-resolved genome assembly enabled by high-throughput single-cell sequencing of gamete genomes.</title>
        <authorList>
            <person name="Campoy J.A."/>
            <person name="Sun H."/>
            <person name="Goel M."/>
            <person name="Jiao W.-B."/>
            <person name="Folz-Donahue K."/>
            <person name="Wang N."/>
            <person name="Rubio M."/>
            <person name="Liu C."/>
            <person name="Kukat C."/>
            <person name="Ruiz D."/>
            <person name="Huettel B."/>
            <person name="Schneeberger K."/>
        </authorList>
    </citation>
    <scope>NUCLEOTIDE SEQUENCE [LARGE SCALE GENOMIC DNA]</scope>
    <source>
        <strain evidence="6">cv. Rojo Pasion</strain>
    </source>
</reference>
<evidence type="ECO:0000313" key="6">
    <source>
        <dbReference type="Proteomes" id="UP000507245"/>
    </source>
</evidence>
<dbReference type="Proteomes" id="UP000507222">
    <property type="component" value="Unassembled WGS sequence"/>
</dbReference>
<dbReference type="Proteomes" id="UP000507245">
    <property type="component" value="Unassembled WGS sequence"/>
</dbReference>